<dbReference type="GO" id="GO:0006886">
    <property type="term" value="P:intracellular protein transport"/>
    <property type="evidence" value="ECO:0007669"/>
    <property type="project" value="TreeGrafter"/>
</dbReference>
<evidence type="ECO:0000256" key="6">
    <source>
        <dbReference type="ARBA" id="ARBA00023054"/>
    </source>
</evidence>
<dbReference type="PROSITE" id="PS50192">
    <property type="entry name" value="T_SNARE"/>
    <property type="match status" value="1"/>
</dbReference>
<evidence type="ECO:0000256" key="4">
    <source>
        <dbReference type="ARBA" id="ARBA00022692"/>
    </source>
</evidence>
<keyword evidence="5 9" id="KW-1133">Transmembrane helix</keyword>
<dbReference type="GO" id="GO:0000139">
    <property type="term" value="C:Golgi membrane"/>
    <property type="evidence" value="ECO:0007669"/>
    <property type="project" value="TreeGrafter"/>
</dbReference>
<evidence type="ECO:0000256" key="8">
    <source>
        <dbReference type="SAM" id="MobiDB-lite"/>
    </source>
</evidence>
<feature type="compositionally biased region" description="Pro residues" evidence="8">
    <location>
        <begin position="178"/>
        <end position="197"/>
    </location>
</feature>
<evidence type="ECO:0000313" key="11">
    <source>
        <dbReference type="EMBL" id="KAJ8612556.1"/>
    </source>
</evidence>
<reference evidence="11" key="1">
    <citation type="submission" date="2023-01" db="EMBL/GenBank/DDBJ databases">
        <title>Metagenome sequencing of chrysophaentin producing Chrysophaeum taylorii.</title>
        <authorList>
            <person name="Davison J."/>
            <person name="Bewley C."/>
        </authorList>
    </citation>
    <scope>NUCLEOTIDE SEQUENCE</scope>
    <source>
        <strain evidence="11">NIES-1699</strain>
    </source>
</reference>
<dbReference type="PANTHER" id="PTHR19957:SF3">
    <property type="entry name" value="SYNTAXIN-5"/>
    <property type="match status" value="1"/>
</dbReference>
<dbReference type="Pfam" id="PF05739">
    <property type="entry name" value="SNARE"/>
    <property type="match status" value="1"/>
</dbReference>
<dbReference type="GO" id="GO:0031201">
    <property type="term" value="C:SNARE complex"/>
    <property type="evidence" value="ECO:0007669"/>
    <property type="project" value="TreeGrafter"/>
</dbReference>
<evidence type="ECO:0000256" key="3">
    <source>
        <dbReference type="ARBA" id="ARBA00022448"/>
    </source>
</evidence>
<dbReference type="GO" id="GO:0005484">
    <property type="term" value="F:SNAP receptor activity"/>
    <property type="evidence" value="ECO:0007669"/>
    <property type="project" value="TreeGrafter"/>
</dbReference>
<feature type="compositionally biased region" description="Basic residues" evidence="8">
    <location>
        <begin position="145"/>
        <end position="157"/>
    </location>
</feature>
<evidence type="ECO:0000256" key="1">
    <source>
        <dbReference type="ARBA" id="ARBA00004211"/>
    </source>
</evidence>
<gene>
    <name evidence="11" type="ORF">CTAYLR_003738</name>
</gene>
<proteinExistence type="inferred from homology"/>
<dbReference type="SMART" id="SM00397">
    <property type="entry name" value="t_SNARE"/>
    <property type="match status" value="1"/>
</dbReference>
<dbReference type="SUPFAM" id="SSF47661">
    <property type="entry name" value="t-snare proteins"/>
    <property type="match status" value="1"/>
</dbReference>
<keyword evidence="12" id="KW-1185">Reference proteome</keyword>
<dbReference type="GO" id="GO:0006906">
    <property type="term" value="P:vesicle fusion"/>
    <property type="evidence" value="ECO:0007669"/>
    <property type="project" value="TreeGrafter"/>
</dbReference>
<comment type="caution">
    <text evidence="11">The sequence shown here is derived from an EMBL/GenBank/DDBJ whole genome shotgun (WGS) entry which is preliminary data.</text>
</comment>
<dbReference type="PANTHER" id="PTHR19957">
    <property type="entry name" value="SYNTAXIN"/>
    <property type="match status" value="1"/>
</dbReference>
<feature type="domain" description="T-SNARE coiled-coil homology" evidence="10">
    <location>
        <begin position="242"/>
        <end position="304"/>
    </location>
</feature>
<feature type="transmembrane region" description="Helical" evidence="9">
    <location>
        <begin position="313"/>
        <end position="331"/>
    </location>
</feature>
<dbReference type="AlphaFoldDB" id="A0AAD7UMC0"/>
<dbReference type="InterPro" id="IPR000727">
    <property type="entry name" value="T_SNARE_dom"/>
</dbReference>
<dbReference type="Proteomes" id="UP001230188">
    <property type="component" value="Unassembled WGS sequence"/>
</dbReference>
<keyword evidence="4 9" id="KW-0812">Transmembrane</keyword>
<evidence type="ECO:0000256" key="7">
    <source>
        <dbReference type="ARBA" id="ARBA00023136"/>
    </source>
</evidence>
<comment type="similarity">
    <text evidence="2">Belongs to the syntaxin family.</text>
</comment>
<organism evidence="11 12">
    <name type="scientific">Chrysophaeum taylorii</name>
    <dbReference type="NCBI Taxonomy" id="2483200"/>
    <lineage>
        <taxon>Eukaryota</taxon>
        <taxon>Sar</taxon>
        <taxon>Stramenopiles</taxon>
        <taxon>Ochrophyta</taxon>
        <taxon>Pelagophyceae</taxon>
        <taxon>Pelagomonadales</taxon>
        <taxon>Pelagomonadaceae</taxon>
        <taxon>Chrysophaeum</taxon>
    </lineage>
</organism>
<keyword evidence="3" id="KW-0813">Transport</keyword>
<feature type="region of interest" description="Disordered" evidence="8">
    <location>
        <begin position="145"/>
        <end position="236"/>
    </location>
</feature>
<accession>A0AAD7UMC0</accession>
<evidence type="ECO:0000259" key="10">
    <source>
        <dbReference type="PROSITE" id="PS50192"/>
    </source>
</evidence>
<dbReference type="InterPro" id="IPR045242">
    <property type="entry name" value="Syntaxin"/>
</dbReference>
<evidence type="ECO:0000256" key="9">
    <source>
        <dbReference type="SAM" id="Phobius"/>
    </source>
</evidence>
<name>A0AAD7UMC0_9STRA</name>
<keyword evidence="7 9" id="KW-0472">Membrane</keyword>
<feature type="compositionally biased region" description="Low complexity" evidence="8">
    <location>
        <begin position="225"/>
        <end position="236"/>
    </location>
</feature>
<keyword evidence="6" id="KW-0175">Coiled coil</keyword>
<dbReference type="EMBL" id="JAQMWT010000047">
    <property type="protein sequence ID" value="KAJ8612556.1"/>
    <property type="molecule type" value="Genomic_DNA"/>
</dbReference>
<comment type="subcellular location">
    <subcellularLocation>
        <location evidence="1">Membrane</location>
        <topology evidence="1">Single-pass type IV membrane protein</topology>
    </subcellularLocation>
</comment>
<sequence length="332" mass="37802">MFHHHRIASSRDRTREWRSALKLELRRAGRACVDSEATPFAARSSETLARAEKIAAKMRDIDTLVSRLEALVGRGERAENFEVVMESVEVDCKWVHRAVGVALDAAEKRRGQRRDFERQIALNLRTQLDERTKKVQNCAVLRQKTLKHQQERRHKFSRPGPSISAKVQLDTPLFSTPFEPPKPATPPTPAARPPPPIVGGTFSAPVLRSRRPPVREHQPTTTNSRLQLQQRQQAQQQQLLLEQTSRRRLDHAHTIESEIGKLGELFSRFSTLLAQQGEVVERLDDDVENARREVETGHGELSKAQAIIQGNRALLLKIFAIIIVFIIIYILF</sequence>
<evidence type="ECO:0000256" key="2">
    <source>
        <dbReference type="ARBA" id="ARBA00009063"/>
    </source>
</evidence>
<dbReference type="Gene3D" id="1.20.58.70">
    <property type="match status" value="1"/>
</dbReference>
<evidence type="ECO:0000256" key="5">
    <source>
        <dbReference type="ARBA" id="ARBA00022989"/>
    </source>
</evidence>
<dbReference type="GO" id="GO:0048278">
    <property type="term" value="P:vesicle docking"/>
    <property type="evidence" value="ECO:0007669"/>
    <property type="project" value="TreeGrafter"/>
</dbReference>
<protein>
    <recommendedName>
        <fullName evidence="10">t-SNARE coiled-coil homology domain-containing protein</fullName>
    </recommendedName>
</protein>
<dbReference type="GO" id="GO:0006888">
    <property type="term" value="P:endoplasmic reticulum to Golgi vesicle-mediated transport"/>
    <property type="evidence" value="ECO:0007669"/>
    <property type="project" value="TreeGrafter"/>
</dbReference>
<dbReference type="GO" id="GO:0000149">
    <property type="term" value="F:SNARE binding"/>
    <property type="evidence" value="ECO:0007669"/>
    <property type="project" value="TreeGrafter"/>
</dbReference>
<dbReference type="InterPro" id="IPR010989">
    <property type="entry name" value="SNARE"/>
</dbReference>
<evidence type="ECO:0000313" key="12">
    <source>
        <dbReference type="Proteomes" id="UP001230188"/>
    </source>
</evidence>